<dbReference type="InterPro" id="IPR036291">
    <property type="entry name" value="NAD(P)-bd_dom_sf"/>
</dbReference>
<evidence type="ECO:0000313" key="4">
    <source>
        <dbReference type="EMBL" id="KAK4494454.1"/>
    </source>
</evidence>
<dbReference type="Proteomes" id="UP001305779">
    <property type="component" value="Unassembled WGS sequence"/>
</dbReference>
<evidence type="ECO:0000256" key="2">
    <source>
        <dbReference type="ARBA" id="ARBA00022857"/>
    </source>
</evidence>
<dbReference type="PANTHER" id="PTHR43477:SF1">
    <property type="entry name" value="DIHYDROANTICAPSIN 7-DEHYDROGENASE"/>
    <property type="match status" value="1"/>
</dbReference>
<dbReference type="InterPro" id="IPR057571">
    <property type="entry name" value="SDR_PhqE-like"/>
</dbReference>
<dbReference type="PANTHER" id="PTHR43477">
    <property type="entry name" value="DIHYDROANTICAPSIN 7-DEHYDROGENASE"/>
    <property type="match status" value="1"/>
</dbReference>
<evidence type="ECO:0000313" key="5">
    <source>
        <dbReference type="Proteomes" id="UP001305779"/>
    </source>
</evidence>
<dbReference type="Gene3D" id="1.25.40.20">
    <property type="entry name" value="Ankyrin repeat-containing domain"/>
    <property type="match status" value="1"/>
</dbReference>
<dbReference type="InterPro" id="IPR002347">
    <property type="entry name" value="SDR_fam"/>
</dbReference>
<protein>
    <submittedName>
        <fullName evidence="4">Uncharacterized protein</fullName>
    </submittedName>
</protein>
<accession>A0ABR0DZ63</accession>
<gene>
    <name evidence="4" type="ORF">PRZ48_014752</name>
</gene>
<dbReference type="InterPro" id="IPR036770">
    <property type="entry name" value="Ankyrin_rpt-contain_sf"/>
</dbReference>
<reference evidence="4 5" key="1">
    <citation type="journal article" date="2023" name="G3 (Bethesda)">
        <title>A chromosome-level genome assembly of Zasmidium syzygii isolated from banana leaves.</title>
        <authorList>
            <person name="van Westerhoven A.C."/>
            <person name="Mehrabi R."/>
            <person name="Talebi R."/>
            <person name="Steentjes M.B.F."/>
            <person name="Corcolon B."/>
            <person name="Chong P.A."/>
            <person name="Kema G.H.J."/>
            <person name="Seidl M.F."/>
        </authorList>
    </citation>
    <scope>NUCLEOTIDE SEQUENCE [LARGE SCALE GENOMIC DNA]</scope>
    <source>
        <strain evidence="4 5">P124</strain>
    </source>
</reference>
<dbReference type="CDD" id="cd05233">
    <property type="entry name" value="SDR_c"/>
    <property type="match status" value="1"/>
</dbReference>
<dbReference type="Gene3D" id="3.40.50.720">
    <property type="entry name" value="NAD(P)-binding Rossmann-like Domain"/>
    <property type="match status" value="2"/>
</dbReference>
<dbReference type="InterPro" id="IPR051122">
    <property type="entry name" value="SDR_DHRS6-like"/>
</dbReference>
<comment type="similarity">
    <text evidence="1">Belongs to the short-chain dehydrogenases/reductases (SDR) family.</text>
</comment>
<dbReference type="PRINTS" id="PR00081">
    <property type="entry name" value="GDHRDH"/>
</dbReference>
<dbReference type="SUPFAM" id="SSF51735">
    <property type="entry name" value="NAD(P)-binding Rossmann-fold domains"/>
    <property type="match status" value="1"/>
</dbReference>
<organism evidence="4 5">
    <name type="scientific">Zasmidium cellare</name>
    <name type="common">Wine cellar mold</name>
    <name type="synonym">Racodium cellare</name>
    <dbReference type="NCBI Taxonomy" id="395010"/>
    <lineage>
        <taxon>Eukaryota</taxon>
        <taxon>Fungi</taxon>
        <taxon>Dikarya</taxon>
        <taxon>Ascomycota</taxon>
        <taxon>Pezizomycotina</taxon>
        <taxon>Dothideomycetes</taxon>
        <taxon>Dothideomycetidae</taxon>
        <taxon>Mycosphaerellales</taxon>
        <taxon>Mycosphaerellaceae</taxon>
        <taxon>Zasmidium</taxon>
    </lineage>
</organism>
<dbReference type="EMBL" id="JAXOVC010000014">
    <property type="protein sequence ID" value="KAK4494454.1"/>
    <property type="molecule type" value="Genomic_DNA"/>
</dbReference>
<proteinExistence type="inferred from homology"/>
<keyword evidence="5" id="KW-1185">Reference proteome</keyword>
<sequence length="452" mass="50195">MPLQAFRRIDYEASESELSQSLLCRRMLLQAGADPTITPDTDIERPILTALRGSVQRQAPLRYLSYSPNDAQMYLDIILRYANQYYIDWQQFATDGRSAWLEMCTEPYRSTTPLMLDRLLAAGLDVEEVDDRGRNCLFHCVLQAQCPSSSTELQVLIRLLALFRDVHAEDYKGMTIFDYVRDTAAPNGSYGRDLWRTALASAGYGYAEPDLRQAVYGDITDSTKYSSRPEGRKVLILGGTSGLGYAAAEAYVENGMTVVISSSSEERVSQAIRRILKEYPSAKERISGYACNLADQATLEDNIVALLDKVGKLDHIIYSAGDSLASVSKPLEEIDVDMAVKAHIVRYFAPMIGITLRPIPNWIVANGAMSALEGIAQQLALELAPIRVNVVVPGPIETELWEESKASMKASIEERMPTGRLAQSEDVAEAYLCTLKDLNLTGLQLRQIVEEI</sequence>
<name>A0ABR0DZ63_ZASCE</name>
<dbReference type="SUPFAM" id="SSF48403">
    <property type="entry name" value="Ankyrin repeat"/>
    <property type="match status" value="1"/>
</dbReference>
<keyword evidence="3" id="KW-0560">Oxidoreductase</keyword>
<keyword evidence="2" id="KW-0521">NADP</keyword>
<evidence type="ECO:0000256" key="3">
    <source>
        <dbReference type="ARBA" id="ARBA00023002"/>
    </source>
</evidence>
<evidence type="ECO:0000256" key="1">
    <source>
        <dbReference type="ARBA" id="ARBA00006484"/>
    </source>
</evidence>
<dbReference type="Pfam" id="PF23441">
    <property type="entry name" value="SDR"/>
    <property type="match status" value="2"/>
</dbReference>
<comment type="caution">
    <text evidence="4">The sequence shown here is derived from an EMBL/GenBank/DDBJ whole genome shotgun (WGS) entry which is preliminary data.</text>
</comment>